<dbReference type="KEGG" id="vah:G7081_01445"/>
<gene>
    <name evidence="1" type="ORF">G7081_01445</name>
</gene>
<accession>A0A6G8ALI0</accession>
<dbReference type="RefSeq" id="WP_166006748.1">
    <property type="nucleotide sequence ID" value="NZ_CP049886.1"/>
</dbReference>
<protein>
    <recommendedName>
        <fullName evidence="3">Alcohol dehydrogenase</fullName>
    </recommendedName>
</protein>
<dbReference type="EMBL" id="CP049886">
    <property type="protein sequence ID" value="QIL45847.1"/>
    <property type="molecule type" value="Genomic_DNA"/>
</dbReference>
<evidence type="ECO:0000313" key="2">
    <source>
        <dbReference type="Proteomes" id="UP000500890"/>
    </source>
</evidence>
<proteinExistence type="predicted"/>
<sequence>MGKYLFDNKGQAAITNFHEKNKPERLDKKQQVQALREKMLKNKKKTNK</sequence>
<organism evidence="1 2">
    <name type="scientific">Vagococcus coleopterorum</name>
    <dbReference type="NCBI Taxonomy" id="2714946"/>
    <lineage>
        <taxon>Bacteria</taxon>
        <taxon>Bacillati</taxon>
        <taxon>Bacillota</taxon>
        <taxon>Bacilli</taxon>
        <taxon>Lactobacillales</taxon>
        <taxon>Enterococcaceae</taxon>
        <taxon>Vagococcus</taxon>
    </lineage>
</organism>
<reference evidence="1 2" key="1">
    <citation type="submission" date="2020-03" db="EMBL/GenBank/DDBJ databases">
        <title>Vagococcus sp. nov., isolated from beetles.</title>
        <authorList>
            <person name="Hyun D.-W."/>
            <person name="Bae J.-W."/>
        </authorList>
    </citation>
    <scope>NUCLEOTIDE SEQUENCE [LARGE SCALE GENOMIC DNA]</scope>
    <source>
        <strain evidence="1 2">HDW17A</strain>
    </source>
</reference>
<evidence type="ECO:0008006" key="3">
    <source>
        <dbReference type="Google" id="ProtNLM"/>
    </source>
</evidence>
<name>A0A6G8ALI0_9ENTE</name>
<dbReference type="Proteomes" id="UP000500890">
    <property type="component" value="Chromosome"/>
</dbReference>
<dbReference type="AlphaFoldDB" id="A0A6G8ALI0"/>
<keyword evidence="2" id="KW-1185">Reference proteome</keyword>
<evidence type="ECO:0000313" key="1">
    <source>
        <dbReference type="EMBL" id="QIL45847.1"/>
    </source>
</evidence>